<dbReference type="EMBL" id="KV419397">
    <property type="protein sequence ID" value="KZS97260.1"/>
    <property type="molecule type" value="Genomic_DNA"/>
</dbReference>
<dbReference type="PANTHER" id="PTHR38248:SF2">
    <property type="entry name" value="FUNK1 11"/>
    <property type="match status" value="1"/>
</dbReference>
<keyword evidence="4" id="KW-1185">Reference proteome</keyword>
<feature type="region of interest" description="Disordered" evidence="1">
    <location>
        <begin position="379"/>
        <end position="409"/>
    </location>
</feature>
<evidence type="ECO:0000259" key="2">
    <source>
        <dbReference type="Pfam" id="PF17667"/>
    </source>
</evidence>
<evidence type="ECO:0000313" key="4">
    <source>
        <dbReference type="Proteomes" id="UP000076722"/>
    </source>
</evidence>
<feature type="region of interest" description="Disordered" evidence="1">
    <location>
        <begin position="1"/>
        <end position="27"/>
    </location>
</feature>
<accession>A0A164YUX2</accession>
<dbReference type="OrthoDB" id="5584477at2759"/>
<organism evidence="3 4">
    <name type="scientific">Sistotremastrum niveocremeum HHB9708</name>
    <dbReference type="NCBI Taxonomy" id="1314777"/>
    <lineage>
        <taxon>Eukaryota</taxon>
        <taxon>Fungi</taxon>
        <taxon>Dikarya</taxon>
        <taxon>Basidiomycota</taxon>
        <taxon>Agaricomycotina</taxon>
        <taxon>Agaricomycetes</taxon>
        <taxon>Sistotremastrales</taxon>
        <taxon>Sistotremastraceae</taxon>
        <taxon>Sertulicium</taxon>
        <taxon>Sertulicium niveocremeum</taxon>
    </lineage>
</organism>
<reference evidence="3 4" key="1">
    <citation type="journal article" date="2016" name="Mol. Biol. Evol.">
        <title>Comparative Genomics of Early-Diverging Mushroom-Forming Fungi Provides Insights into the Origins of Lignocellulose Decay Capabilities.</title>
        <authorList>
            <person name="Nagy L.G."/>
            <person name="Riley R."/>
            <person name="Tritt A."/>
            <person name="Adam C."/>
            <person name="Daum C."/>
            <person name="Floudas D."/>
            <person name="Sun H."/>
            <person name="Yadav J.S."/>
            <person name="Pangilinan J."/>
            <person name="Larsson K.H."/>
            <person name="Matsuura K."/>
            <person name="Barry K."/>
            <person name="Labutti K."/>
            <person name="Kuo R."/>
            <person name="Ohm R.A."/>
            <person name="Bhattacharya S.S."/>
            <person name="Shirouzu T."/>
            <person name="Yoshinaga Y."/>
            <person name="Martin F.M."/>
            <person name="Grigoriev I.V."/>
            <person name="Hibbett D.S."/>
        </authorList>
    </citation>
    <scope>NUCLEOTIDE SEQUENCE [LARGE SCALE GENOMIC DNA]</scope>
    <source>
        <strain evidence="3 4">HHB9708</strain>
    </source>
</reference>
<feature type="compositionally biased region" description="Pro residues" evidence="1">
    <location>
        <begin position="1"/>
        <end position="10"/>
    </location>
</feature>
<feature type="region of interest" description="Disordered" evidence="1">
    <location>
        <begin position="491"/>
        <end position="518"/>
    </location>
</feature>
<protein>
    <recommendedName>
        <fullName evidence="2">Fungal-type protein kinase domain-containing protein</fullName>
    </recommendedName>
</protein>
<feature type="region of interest" description="Disordered" evidence="1">
    <location>
        <begin position="97"/>
        <end position="129"/>
    </location>
</feature>
<dbReference type="Pfam" id="PF17667">
    <property type="entry name" value="Pkinase_fungal"/>
    <property type="match status" value="1"/>
</dbReference>
<gene>
    <name evidence="3" type="ORF">SISNIDRAFT_463189</name>
</gene>
<feature type="domain" description="Fungal-type protein kinase" evidence="2">
    <location>
        <begin position="410"/>
        <end position="667"/>
    </location>
</feature>
<dbReference type="AlphaFoldDB" id="A0A164YUX2"/>
<evidence type="ECO:0000256" key="1">
    <source>
        <dbReference type="SAM" id="MobiDB-lite"/>
    </source>
</evidence>
<proteinExistence type="predicted"/>
<sequence>MASPHPPPDAPTVASAAKRSASYTTEHTPFKFSSGHFRRLEVLDQEHMQAALASELDGSYWISNKILDGMFPVDDDIVVAVRNSSELRNTFQLRPGQSPLILQTPKPKKKEEGGADVFDPPPKAEQVPTLAEWPPASAKERDHYCHFVTLIQCILDQVERQIEKKDPSLTSIFFKSQACAIYDKRVRPPGNLKAWTGSKHPLKPDLILCAREVLQWALCRWSDFDVVIEVKKSWAKLFTQSATYARCMLEEPNVDLGLRRRFSIALLFNQEDWKLTLAVYHRAGCTRTEEVSLNTEEGLERLVRILAGIRSIPNEERAGYDASRKSHSFLQHYIFSKSLVYRSCILGRATDVEEWREDPYPSEESKKQAEKLARALAELKLENEKRDPPTRRSPRLQEKRDKKAKAEPISLPPKVVVKKSWSPATRLNEGECLRAVSGKFGVPKIIESDKIKLTSDPLKDDSTELFIPPGAVRDMKRWSKEAQAQIALDRRVEEQKPGEAQGVATQAEQSETEMESPFPPEVRFHTQTIMETVGLPIEDAPSPRALFRAVAHSMIGHFNIFDEGWLQRDVSIGNIMLLETPEERAIVTALGEDIAERTAQLCEGMLIDADHVIRWWGKTGIRSEHRSGTLPYLSLRLLDVWTWSDNNKVPHSVMDDLESCVWVILHVILLKVKFSRQELWLQQLSEPKQGAHYAFRFAMRGRFDQDAEWDSPRDQNMLPFVPFLTELFSLSRAGAKDARTLEQLASTNQLTKDRVIETCKGYYKKYLNVLFAASESLPETW</sequence>
<evidence type="ECO:0000313" key="3">
    <source>
        <dbReference type="EMBL" id="KZS97260.1"/>
    </source>
</evidence>
<name>A0A164YUX2_9AGAM</name>
<dbReference type="Proteomes" id="UP000076722">
    <property type="component" value="Unassembled WGS sequence"/>
</dbReference>
<dbReference type="InterPro" id="IPR040976">
    <property type="entry name" value="Pkinase_fungal"/>
</dbReference>
<dbReference type="PANTHER" id="PTHR38248">
    <property type="entry name" value="FUNK1 6"/>
    <property type="match status" value="1"/>
</dbReference>
<feature type="compositionally biased region" description="Basic and acidic residues" evidence="1">
    <location>
        <begin position="379"/>
        <end position="406"/>
    </location>
</feature>